<sequence length="924" mass="111545">MIKRNHFVREKNIRRKKSLKSIIYYLILINYFIKQMLIKNVLKKFEPKKNVVFAIDGICPFSKLKLQIKRRAKSKLKNKENHLVNDITCGSIFINKISKFLVNFLKHLLSFEKYEHVKFFISTDQEVGEGELKLMNWISNYVKNIKNIKNIKINKNIQIKEDEKINNMIEIKKENIMNHLHYKQEMFNDIKNDNLKYEEKKKIRTNNKMNNSTNYDITNVEEESFVIVGADADLLLQCLSLKNVHNIFIYTYQIFNVEINDNNMKKENYLMKNKVIKGDPIFKEDKNNVCKMNGAYKKYEDDIDSDNIQKDITRWSDKNHIEKILLKTQSTNVQNVKKKKIKVLYNLKTFINLFLNKYPKWFHKIKADLLILFILKGNDYLPKIREGNFGIFFEAYFKMLENIKNRNNCEEKKKTDDFEINKYDDLGEREYSYNNTYEGLLDVQKLVHFTNIYNNNNIRHYHNSNDIRFFKNDKKMYMKQTNSCSPLLLINELISKKILDKDTFTINVTKNENDMFQCNLIYFKNHKRYAYSSKSKKKKNAMHITSYDFLNEHFPHLMKYIDKEYFEKNMKQSDNNVEILNNNELNTNQIQHIQKGDNNKCDDVPILKNNVKCYNEYYNNIGGNDKVKNSIHMENYIKNFYLQHCQDEKIYKEEMDIVENYIEGIHWLVEMDDIYNNMKSMDYCNNYKNNYMEIIQKINLNIFRSNLEYYDFINFCVDKYNSLKRNITKIGTCRNKDTSYNDEEKIIHTDDKRYDKRFIYFKNIYNILFSNNIIIIRDSIQKLNDVLKSQVYNKRMINYYWNVYTKKPLKKFYKIIFFKAGKMFVSKFSLFNLHIEQLKKKENNQNYSHDTNEELCHQKGQRNEEDNTYNKMAIRNNFLHSIFNNNKCIKTNRKFTTNSLRSVDGKTKVLKGVFKRKSVRWQYH</sequence>
<dbReference type="AlphaFoldDB" id="A0A024WWX7"/>
<dbReference type="Gene3D" id="3.40.50.12390">
    <property type="match status" value="1"/>
</dbReference>
<dbReference type="PANTHER" id="PTHR12341">
    <property type="entry name" value="5'-&gt;3' EXORIBONUCLEASE"/>
    <property type="match status" value="1"/>
</dbReference>
<keyword evidence="2" id="KW-0812">Transmembrane</keyword>
<proteinExistence type="inferred from homology"/>
<dbReference type="Proteomes" id="UP000030699">
    <property type="component" value="Unassembled WGS sequence"/>
</dbReference>
<name>A0A024WWX7_PLAFA</name>
<protein>
    <recommendedName>
        <fullName evidence="3">Xrn1 N-terminal domain-containing protein</fullName>
    </recommendedName>
</protein>
<feature type="domain" description="Xrn1 N-terminal" evidence="3">
    <location>
        <begin position="37"/>
        <end position="144"/>
    </location>
</feature>
<dbReference type="InterPro" id="IPR027073">
    <property type="entry name" value="5_3_exoribonuclease"/>
</dbReference>
<reference evidence="4 5" key="2">
    <citation type="submission" date="2013-02" db="EMBL/GenBank/DDBJ databases">
        <title>The Genome Sequence of Plasmodium falciparum MaliPS096_E11.</title>
        <authorList>
            <consortium name="The Broad Institute Genome Sequencing Platform"/>
            <consortium name="The Broad Institute Genome Sequencing Center for Infectious Disease"/>
            <person name="Neafsey D."/>
            <person name="Cheeseman I."/>
            <person name="Volkman S."/>
            <person name="Adams J."/>
            <person name="Walker B."/>
            <person name="Young S.K."/>
            <person name="Zeng Q."/>
            <person name="Gargeya S."/>
            <person name="Fitzgerald M."/>
            <person name="Haas B."/>
            <person name="Abouelleil A."/>
            <person name="Alvarado L."/>
            <person name="Arachchi H.M."/>
            <person name="Berlin A.M."/>
            <person name="Chapman S.B."/>
            <person name="Dewar J."/>
            <person name="Goldberg J."/>
            <person name="Griggs A."/>
            <person name="Gujja S."/>
            <person name="Hansen M."/>
            <person name="Howarth C."/>
            <person name="Imamovic A."/>
            <person name="Larimer J."/>
            <person name="McCowan C."/>
            <person name="Murphy C."/>
            <person name="Neiman D."/>
            <person name="Pearson M."/>
            <person name="Priest M."/>
            <person name="Roberts A."/>
            <person name="Saif S."/>
            <person name="Shea T."/>
            <person name="Sisk P."/>
            <person name="Sykes S."/>
            <person name="Wortman J."/>
            <person name="Nusbaum C."/>
            <person name="Birren B."/>
        </authorList>
    </citation>
    <scope>NUCLEOTIDE SEQUENCE [LARGE SCALE GENOMIC DNA]</scope>
    <source>
        <strain evidence="4 5">MaliPS096_E11</strain>
    </source>
</reference>
<reference evidence="4 5" key="1">
    <citation type="submission" date="2013-02" db="EMBL/GenBank/DDBJ databases">
        <title>The Genome Annotation of Plasmodium falciparum MaliPS096_E11.</title>
        <authorList>
            <consortium name="The Broad Institute Genome Sequencing Platform"/>
            <consortium name="The Broad Institute Genome Sequencing Center for Infectious Disease"/>
            <person name="Neafsey D."/>
            <person name="Hoffman S."/>
            <person name="Volkman S."/>
            <person name="Rosenthal P."/>
            <person name="Walker B."/>
            <person name="Young S.K."/>
            <person name="Zeng Q."/>
            <person name="Gargeya S."/>
            <person name="Fitzgerald M."/>
            <person name="Haas B."/>
            <person name="Abouelleil A."/>
            <person name="Allen A.W."/>
            <person name="Alvarado L."/>
            <person name="Arachchi H.M."/>
            <person name="Berlin A.M."/>
            <person name="Chapman S.B."/>
            <person name="Gainer-Dewar J."/>
            <person name="Goldberg J."/>
            <person name="Griggs A."/>
            <person name="Gujja S."/>
            <person name="Hansen M."/>
            <person name="Howarth C."/>
            <person name="Imamovic A."/>
            <person name="Ireland A."/>
            <person name="Larimer J."/>
            <person name="McCowan C."/>
            <person name="Murphy C."/>
            <person name="Pearson M."/>
            <person name="Poon T.W."/>
            <person name="Priest M."/>
            <person name="Roberts A."/>
            <person name="Saif S."/>
            <person name="Shea T."/>
            <person name="Sisk P."/>
            <person name="Sykes S."/>
            <person name="Wortman J."/>
            <person name="Nusbaum C."/>
            <person name="Birren B."/>
        </authorList>
    </citation>
    <scope>NUCLEOTIDE SEQUENCE [LARGE SCALE GENOMIC DNA]</scope>
    <source>
        <strain evidence="4 5">MaliPS096_E11</strain>
    </source>
</reference>
<evidence type="ECO:0000313" key="5">
    <source>
        <dbReference type="Proteomes" id="UP000030699"/>
    </source>
</evidence>
<dbReference type="GO" id="GO:0000956">
    <property type="term" value="P:nuclear-transcribed mRNA catabolic process"/>
    <property type="evidence" value="ECO:0007669"/>
    <property type="project" value="TreeGrafter"/>
</dbReference>
<dbReference type="PANTHER" id="PTHR12341:SF7">
    <property type="entry name" value="5'-3' EXORIBONUCLEASE 1"/>
    <property type="match status" value="1"/>
</dbReference>
<evidence type="ECO:0000256" key="1">
    <source>
        <dbReference type="ARBA" id="ARBA00038299"/>
    </source>
</evidence>
<feature type="transmembrane region" description="Helical" evidence="2">
    <location>
        <begin position="21"/>
        <end position="38"/>
    </location>
</feature>
<dbReference type="InterPro" id="IPR004859">
    <property type="entry name" value="Xrn1_N"/>
</dbReference>
<dbReference type="Pfam" id="PF03159">
    <property type="entry name" value="XRN_N"/>
    <property type="match status" value="1"/>
</dbReference>
<organism evidence="4 5">
    <name type="scientific">Plasmodium falciparum MaliPS096_E11</name>
    <dbReference type="NCBI Taxonomy" id="1036727"/>
    <lineage>
        <taxon>Eukaryota</taxon>
        <taxon>Sar</taxon>
        <taxon>Alveolata</taxon>
        <taxon>Apicomplexa</taxon>
        <taxon>Aconoidasida</taxon>
        <taxon>Haemosporida</taxon>
        <taxon>Plasmodiidae</taxon>
        <taxon>Plasmodium</taxon>
        <taxon>Plasmodium (Laverania)</taxon>
    </lineage>
</organism>
<keyword evidence="2" id="KW-0472">Membrane</keyword>
<dbReference type="GO" id="GO:0005634">
    <property type="term" value="C:nucleus"/>
    <property type="evidence" value="ECO:0007669"/>
    <property type="project" value="TreeGrafter"/>
</dbReference>
<accession>A0A024WWX7</accession>
<dbReference type="EMBL" id="KI925479">
    <property type="protein sequence ID" value="ETW51764.1"/>
    <property type="molecule type" value="Genomic_DNA"/>
</dbReference>
<evidence type="ECO:0000259" key="3">
    <source>
        <dbReference type="Pfam" id="PF03159"/>
    </source>
</evidence>
<keyword evidence="2" id="KW-1133">Transmembrane helix</keyword>
<gene>
    <name evidence="4" type="ORF">PFMALIP_00190</name>
</gene>
<dbReference type="GO" id="GO:0003723">
    <property type="term" value="F:RNA binding"/>
    <property type="evidence" value="ECO:0007669"/>
    <property type="project" value="TreeGrafter"/>
</dbReference>
<evidence type="ECO:0000313" key="4">
    <source>
        <dbReference type="EMBL" id="ETW51764.1"/>
    </source>
</evidence>
<comment type="similarity">
    <text evidence="1">Belongs to the 5'-3' exonuclease family.</text>
</comment>
<dbReference type="OrthoDB" id="372487at2759"/>
<evidence type="ECO:0000256" key="2">
    <source>
        <dbReference type="SAM" id="Phobius"/>
    </source>
</evidence>
<dbReference type="GO" id="GO:0004534">
    <property type="term" value="F:5'-3' RNA exonuclease activity"/>
    <property type="evidence" value="ECO:0007669"/>
    <property type="project" value="TreeGrafter"/>
</dbReference>